<dbReference type="Proteomes" id="UP001595976">
    <property type="component" value="Unassembled WGS sequence"/>
</dbReference>
<evidence type="ECO:0000313" key="3">
    <source>
        <dbReference type="Proteomes" id="UP001595976"/>
    </source>
</evidence>
<protein>
    <submittedName>
        <fullName evidence="2">GNAT family N-acetyltransferase</fullName>
        <ecNumber evidence="2">2.3.-.-</ecNumber>
    </submittedName>
</protein>
<dbReference type="EC" id="2.3.-.-" evidence="2"/>
<dbReference type="EMBL" id="JBHSLI010000006">
    <property type="protein sequence ID" value="MFC5294596.1"/>
    <property type="molecule type" value="Genomic_DNA"/>
</dbReference>
<dbReference type="GO" id="GO:0016746">
    <property type="term" value="F:acyltransferase activity"/>
    <property type="evidence" value="ECO:0007669"/>
    <property type="project" value="UniProtKB-KW"/>
</dbReference>
<comment type="caution">
    <text evidence="2">The sequence shown here is derived from an EMBL/GenBank/DDBJ whole genome shotgun (WGS) entry which is preliminary data.</text>
</comment>
<evidence type="ECO:0000313" key="2">
    <source>
        <dbReference type="EMBL" id="MFC5294596.1"/>
    </source>
</evidence>
<dbReference type="InterPro" id="IPR000182">
    <property type="entry name" value="GNAT_dom"/>
</dbReference>
<proteinExistence type="predicted"/>
<dbReference type="PROSITE" id="PS51186">
    <property type="entry name" value="GNAT"/>
    <property type="match status" value="1"/>
</dbReference>
<dbReference type="SUPFAM" id="SSF55729">
    <property type="entry name" value="Acyl-CoA N-acyltransferases (Nat)"/>
    <property type="match status" value="1"/>
</dbReference>
<name>A0ABW0F6H0_9HYPH</name>
<reference evidence="3" key="1">
    <citation type="journal article" date="2019" name="Int. J. Syst. Evol. Microbiol.">
        <title>The Global Catalogue of Microorganisms (GCM) 10K type strain sequencing project: providing services to taxonomists for standard genome sequencing and annotation.</title>
        <authorList>
            <consortium name="The Broad Institute Genomics Platform"/>
            <consortium name="The Broad Institute Genome Sequencing Center for Infectious Disease"/>
            <person name="Wu L."/>
            <person name="Ma J."/>
        </authorList>
    </citation>
    <scope>NUCLEOTIDE SEQUENCE [LARGE SCALE GENOMIC DNA]</scope>
    <source>
        <strain evidence="3">CGMCC 1.15643</strain>
    </source>
</reference>
<dbReference type="Pfam" id="PF13527">
    <property type="entry name" value="Acetyltransf_9"/>
    <property type="match status" value="1"/>
</dbReference>
<sequence>MHIRSEQPADSDAIRALTTEAFATAPHGSGTEAAIVDGLRAAGALTLSLVAVEGGATSNEILGHVAFSPVTIDGAERGWFGLGPVSVRPGRQRGGIGAALIREGLRRLREMGAGGCVLLGDPAYYGRFGFANDPALVLEGVPPDYFMRLGFGAEMPAGTVRYHAAFDGAEIL</sequence>
<evidence type="ECO:0000259" key="1">
    <source>
        <dbReference type="PROSITE" id="PS51186"/>
    </source>
</evidence>
<keyword evidence="2" id="KW-0012">Acyltransferase</keyword>
<gene>
    <name evidence="2" type="ORF">ACFPK2_16525</name>
</gene>
<feature type="domain" description="N-acetyltransferase" evidence="1">
    <location>
        <begin position="1"/>
        <end position="152"/>
    </location>
</feature>
<dbReference type="InterPro" id="IPR016181">
    <property type="entry name" value="Acyl_CoA_acyltransferase"/>
</dbReference>
<dbReference type="Gene3D" id="3.40.630.30">
    <property type="match status" value="1"/>
</dbReference>
<dbReference type="RefSeq" id="WP_158443779.1">
    <property type="nucleotide sequence ID" value="NZ_JAOAOS010000007.1"/>
</dbReference>
<accession>A0ABW0F6H0</accession>
<keyword evidence="3" id="KW-1185">Reference proteome</keyword>
<keyword evidence="2" id="KW-0808">Transferase</keyword>
<organism evidence="2 3">
    <name type="scientific">Bosea minatitlanensis</name>
    <dbReference type="NCBI Taxonomy" id="128782"/>
    <lineage>
        <taxon>Bacteria</taxon>
        <taxon>Pseudomonadati</taxon>
        <taxon>Pseudomonadota</taxon>
        <taxon>Alphaproteobacteria</taxon>
        <taxon>Hyphomicrobiales</taxon>
        <taxon>Boseaceae</taxon>
        <taxon>Bosea</taxon>
    </lineage>
</organism>
<dbReference type="CDD" id="cd04301">
    <property type="entry name" value="NAT_SF"/>
    <property type="match status" value="1"/>
</dbReference>